<feature type="domain" description="VWFA" evidence="3">
    <location>
        <begin position="446"/>
        <end position="633"/>
    </location>
</feature>
<dbReference type="EMBL" id="WODA01000006">
    <property type="protein sequence ID" value="MUN06387.1"/>
    <property type="molecule type" value="Genomic_DNA"/>
</dbReference>
<evidence type="ECO:0000256" key="1">
    <source>
        <dbReference type="SAM" id="MobiDB-lite"/>
    </source>
</evidence>
<dbReference type="SUPFAM" id="SSF53850">
    <property type="entry name" value="Periplasmic binding protein-like II"/>
    <property type="match status" value="2"/>
</dbReference>
<dbReference type="Gene3D" id="3.40.50.410">
    <property type="entry name" value="von Willebrand factor, type A domain"/>
    <property type="match status" value="1"/>
</dbReference>
<dbReference type="SMART" id="SM00327">
    <property type="entry name" value="VWA"/>
    <property type="match status" value="1"/>
</dbReference>
<gene>
    <name evidence="4" type="ORF">GLX25_04555</name>
</gene>
<accession>A0A7C9HGK1</accession>
<reference evidence="4 5" key="1">
    <citation type="submission" date="2019-11" db="EMBL/GenBank/DDBJ databases">
        <title>Agromyces kandeliae sp. nov., isolated from mangrove soil.</title>
        <authorList>
            <person name="Wang R."/>
        </authorList>
    </citation>
    <scope>NUCLEOTIDE SEQUENCE [LARGE SCALE GENOMIC DNA]</scope>
    <source>
        <strain evidence="4 5">JCM 11431</strain>
    </source>
</reference>
<keyword evidence="2" id="KW-0812">Transmembrane</keyword>
<dbReference type="PANTHER" id="PTHR10166">
    <property type="entry name" value="VOLTAGE-DEPENDENT CALCIUM CHANNEL SUBUNIT ALPHA-2/DELTA-RELATED"/>
    <property type="match status" value="1"/>
</dbReference>
<feature type="transmembrane region" description="Helical" evidence="2">
    <location>
        <begin position="31"/>
        <end position="53"/>
    </location>
</feature>
<feature type="region of interest" description="Disordered" evidence="1">
    <location>
        <begin position="1"/>
        <end position="25"/>
    </location>
</feature>
<evidence type="ECO:0000259" key="3">
    <source>
        <dbReference type="PROSITE" id="PS50234"/>
    </source>
</evidence>
<evidence type="ECO:0000313" key="4">
    <source>
        <dbReference type="EMBL" id="MUN06387.1"/>
    </source>
</evidence>
<evidence type="ECO:0000256" key="2">
    <source>
        <dbReference type="SAM" id="Phobius"/>
    </source>
</evidence>
<dbReference type="OrthoDB" id="5621159at2"/>
<name>A0A7C9HGK1_9MICO</name>
<dbReference type="Proteomes" id="UP000480122">
    <property type="component" value="Unassembled WGS sequence"/>
</dbReference>
<organism evidence="4 5">
    <name type="scientific">Agromyces luteolus</name>
    <dbReference type="NCBI Taxonomy" id="88373"/>
    <lineage>
        <taxon>Bacteria</taxon>
        <taxon>Bacillati</taxon>
        <taxon>Actinomycetota</taxon>
        <taxon>Actinomycetes</taxon>
        <taxon>Micrococcales</taxon>
        <taxon>Microbacteriaceae</taxon>
        <taxon>Agromyces</taxon>
    </lineage>
</organism>
<comment type="caution">
    <text evidence="4">The sequence shown here is derived from an EMBL/GenBank/DDBJ whole genome shotgun (WGS) entry which is preliminary data.</text>
</comment>
<dbReference type="SUPFAM" id="SSF53300">
    <property type="entry name" value="vWA-like"/>
    <property type="match status" value="1"/>
</dbReference>
<feature type="compositionally biased region" description="Basic and acidic residues" evidence="1">
    <location>
        <begin position="10"/>
        <end position="20"/>
    </location>
</feature>
<dbReference type="InterPro" id="IPR002035">
    <property type="entry name" value="VWF_A"/>
</dbReference>
<dbReference type="GO" id="GO:0005245">
    <property type="term" value="F:voltage-gated calcium channel activity"/>
    <property type="evidence" value="ECO:0007669"/>
    <property type="project" value="TreeGrafter"/>
</dbReference>
<feature type="region of interest" description="Disordered" evidence="1">
    <location>
        <begin position="59"/>
        <end position="84"/>
    </location>
</feature>
<keyword evidence="2" id="KW-1133">Transmembrane helix</keyword>
<proteinExistence type="predicted"/>
<dbReference type="PROSITE" id="PS50234">
    <property type="entry name" value="VWFA"/>
    <property type="match status" value="1"/>
</dbReference>
<evidence type="ECO:0000313" key="5">
    <source>
        <dbReference type="Proteomes" id="UP000480122"/>
    </source>
</evidence>
<dbReference type="InterPro" id="IPR036465">
    <property type="entry name" value="vWFA_dom_sf"/>
</dbReference>
<dbReference type="InterPro" id="IPR051173">
    <property type="entry name" value="Ca_channel_alpha-2/delta"/>
</dbReference>
<sequence>MTDAPSHPPARRDRSQLREERRRRRRRGIQVAVAAGIAAVLLIGGAVTAMVLINQGSTTAAPSEAPEPEPIVFPDDEPAAEPGAEPCTTVSVLSSFENAEMVERLAYGYNAEPRDVDGSCVTVVASKDKSGIAAEEAAVGFSEAAEDERPVVWIPDARSWLGVAREAGGGANVPEEGTSVGSSDIVLAMPEPLAAAIGWGEEPPTWAEVFETAADAEVWADLDHPEWGEFKLGKTSPVIASSGEAAMLASYGAAAGSVADLTADDIADDEVTDEVKQHELATSHYMATPEHFLWHARQSADAGGSAADFLSAVIVDEKSVWDYNRGITSRDGVTRIESDPPAEALVPIYPSDGFYIADNPAVVLTGSWVDEGEAAAAEDFLRFAGTKEGQAIVRETGYRDLNGELDAEIQEVGALAETSDAGLDFPEPQVVVAMHEAFPDVRKRANVLFLLDVSGSMGDPIETGETKLEAAKHAVELSLDHFSDGDQVGLAAFSEVDAQALAPGEVSAVADIADTRDDFESALGGLEPIEWTPLYEAVDTFAKRQADDWDPDRINAIVLLSDGRNETEAPSTSSQQMLDTLEELHHSTPVLVFTLAYGADADVKTLQSISSATGAHYYDATDPTEVDEVLGDLVTSF</sequence>
<protein>
    <submittedName>
        <fullName evidence="4">VWA domain-containing protein</fullName>
    </submittedName>
</protein>
<dbReference type="Pfam" id="PF13519">
    <property type="entry name" value="VWA_2"/>
    <property type="match status" value="1"/>
</dbReference>
<dbReference type="Pfam" id="PF13531">
    <property type="entry name" value="SBP_bac_11"/>
    <property type="match status" value="1"/>
</dbReference>
<keyword evidence="5" id="KW-1185">Reference proteome</keyword>
<dbReference type="AlphaFoldDB" id="A0A7C9HGK1"/>
<dbReference type="PANTHER" id="PTHR10166:SF37">
    <property type="entry name" value="STOLID, ISOFORM H"/>
    <property type="match status" value="1"/>
</dbReference>
<dbReference type="RefSeq" id="WP_155841043.1">
    <property type="nucleotide sequence ID" value="NZ_BAAAIA010000009.1"/>
</dbReference>
<dbReference type="GO" id="GO:0005891">
    <property type="term" value="C:voltage-gated calcium channel complex"/>
    <property type="evidence" value="ECO:0007669"/>
    <property type="project" value="TreeGrafter"/>
</dbReference>
<keyword evidence="2" id="KW-0472">Membrane</keyword>